<dbReference type="KEGG" id="bcel:BcellWH2_00773"/>
<dbReference type="Proteomes" id="UP000061809">
    <property type="component" value="Chromosome"/>
</dbReference>
<name>A0A0P0GIX7_9BACE</name>
<dbReference type="AlphaFoldDB" id="A0A0P0GIX7"/>
<reference evidence="1 2" key="1">
    <citation type="journal article" date="2015" name="Science">
        <title>Genetic determinants of in vivo fitness and diet responsiveness in multiple human gut Bacteroides.</title>
        <authorList>
            <person name="Wu M."/>
            <person name="McNulty N.P."/>
            <person name="Rodionov D.A."/>
            <person name="Khoroshkin M.S."/>
            <person name="Griffin N.W."/>
            <person name="Cheng J."/>
            <person name="Latreille P."/>
            <person name="Kerstetter R.A."/>
            <person name="Terrapon N."/>
            <person name="Henrissat B."/>
            <person name="Osterman A.L."/>
            <person name="Gordon J.I."/>
        </authorList>
    </citation>
    <scope>NUCLEOTIDE SEQUENCE [LARGE SCALE GENOMIC DNA]</scope>
    <source>
        <strain evidence="1 2">WH2</strain>
    </source>
</reference>
<accession>A0A0P0GIX7</accession>
<evidence type="ECO:0000313" key="2">
    <source>
        <dbReference type="Proteomes" id="UP000061809"/>
    </source>
</evidence>
<evidence type="ECO:0000313" key="1">
    <source>
        <dbReference type="EMBL" id="ALJ58036.1"/>
    </source>
</evidence>
<sequence length="167" mass="18203">MKENELNNGTVTKVRGIDANGNSIVTTPKEIAKSGCGTFSIVDALNGKWYRVAISRRCHMASSVLLNAGSLYVNNAPCSQLFYIAFDGYSNLQNVIQLGVSGKCISKVRLLYIGSTTETGMVDIYISANGRNDINFAYSNNIGFTFQTPVEVSEEPDAGYIVKEFTF</sequence>
<dbReference type="EMBL" id="CP012801">
    <property type="protein sequence ID" value="ALJ58036.1"/>
    <property type="molecule type" value="Genomic_DNA"/>
</dbReference>
<dbReference type="RefSeq" id="WP_060550564.1">
    <property type="nucleotide sequence ID" value="NZ_CP012801.1"/>
</dbReference>
<protein>
    <submittedName>
        <fullName evidence="1">Uncharacterized protein</fullName>
    </submittedName>
</protein>
<proteinExistence type="predicted"/>
<gene>
    <name evidence="1" type="ORF">BcellWH2_00773</name>
</gene>
<dbReference type="PATRIC" id="fig|246787.4.peg.798"/>
<organism evidence="1 2">
    <name type="scientific">Bacteroides cellulosilyticus</name>
    <dbReference type="NCBI Taxonomy" id="246787"/>
    <lineage>
        <taxon>Bacteria</taxon>
        <taxon>Pseudomonadati</taxon>
        <taxon>Bacteroidota</taxon>
        <taxon>Bacteroidia</taxon>
        <taxon>Bacteroidales</taxon>
        <taxon>Bacteroidaceae</taxon>
        <taxon>Bacteroides</taxon>
    </lineage>
</organism>